<dbReference type="InterPro" id="IPR036291">
    <property type="entry name" value="NAD(P)-bd_dom_sf"/>
</dbReference>
<dbReference type="InterPro" id="IPR052718">
    <property type="entry name" value="NmrA-type_oxidoreductase"/>
</dbReference>
<proteinExistence type="predicted"/>
<dbReference type="Gene3D" id="3.40.50.720">
    <property type="entry name" value="NAD(P)-binding Rossmann-like Domain"/>
    <property type="match status" value="1"/>
</dbReference>
<name>A0A852ZBK7_9ACTN</name>
<dbReference type="EMBL" id="JACBZH010000001">
    <property type="protein sequence ID" value="NYH89575.1"/>
    <property type="molecule type" value="Genomic_DNA"/>
</dbReference>
<dbReference type="RefSeq" id="WP_179787280.1">
    <property type="nucleotide sequence ID" value="NZ_BAAARR010000008.1"/>
</dbReference>
<dbReference type="CDD" id="cd05269">
    <property type="entry name" value="TMR_SDR_a"/>
    <property type="match status" value="1"/>
</dbReference>
<dbReference type="PANTHER" id="PTHR47129">
    <property type="entry name" value="QUINONE OXIDOREDUCTASE 2"/>
    <property type="match status" value="1"/>
</dbReference>
<sequence length="288" mass="30299">MSSPLTASLIGVTGATGRLGGRVARRLAAASARQRLVVRDPARAPQLLGASVVRGAFGDREAVRTALKDVPTVLMVSASETPDRVAQHQAFVDAAASAGVEHLVYISFYGAAPDCTFTLGRDHYATEQHIRASGLRFTFLRDNLYADFLAAMVDEDDVIRGPAGEGRVAAVAQDDIADAATAVLLDPGAHVGATYSLTGPQALSLDEVAATLTAELGRPVRYQDETIEEAYASRAGYGAPRWQVDAWVSTYTAIANGEVAGVTDDIPRLTGHPATAFSELLRRGGSAY</sequence>
<protein>
    <submittedName>
        <fullName evidence="2">Uncharacterized protein YbjT (DUF2867 family)</fullName>
    </submittedName>
</protein>
<dbReference type="PANTHER" id="PTHR47129:SF1">
    <property type="entry name" value="NMRA-LIKE DOMAIN-CONTAINING PROTEIN"/>
    <property type="match status" value="1"/>
</dbReference>
<dbReference type="SUPFAM" id="SSF51735">
    <property type="entry name" value="NAD(P)-binding Rossmann-fold domains"/>
    <property type="match status" value="1"/>
</dbReference>
<organism evidence="2 3">
    <name type="scientific">Actinopolymorpha rutila</name>
    <dbReference type="NCBI Taxonomy" id="446787"/>
    <lineage>
        <taxon>Bacteria</taxon>
        <taxon>Bacillati</taxon>
        <taxon>Actinomycetota</taxon>
        <taxon>Actinomycetes</taxon>
        <taxon>Propionibacteriales</taxon>
        <taxon>Actinopolymorphaceae</taxon>
        <taxon>Actinopolymorpha</taxon>
    </lineage>
</organism>
<gene>
    <name evidence="2" type="ORF">F4554_002213</name>
</gene>
<evidence type="ECO:0000259" key="1">
    <source>
        <dbReference type="Pfam" id="PF05368"/>
    </source>
</evidence>
<evidence type="ECO:0000313" key="3">
    <source>
        <dbReference type="Proteomes" id="UP000579605"/>
    </source>
</evidence>
<reference evidence="2 3" key="1">
    <citation type="submission" date="2020-07" db="EMBL/GenBank/DDBJ databases">
        <title>Sequencing the genomes of 1000 actinobacteria strains.</title>
        <authorList>
            <person name="Klenk H.-P."/>
        </authorList>
    </citation>
    <scope>NUCLEOTIDE SEQUENCE [LARGE SCALE GENOMIC DNA]</scope>
    <source>
        <strain evidence="2 3">DSM 18448</strain>
    </source>
</reference>
<dbReference type="Gene3D" id="3.90.25.10">
    <property type="entry name" value="UDP-galactose 4-epimerase, domain 1"/>
    <property type="match status" value="1"/>
</dbReference>
<dbReference type="Pfam" id="PF05368">
    <property type="entry name" value="NmrA"/>
    <property type="match status" value="1"/>
</dbReference>
<feature type="domain" description="NmrA-like" evidence="1">
    <location>
        <begin position="8"/>
        <end position="229"/>
    </location>
</feature>
<comment type="caution">
    <text evidence="2">The sequence shown here is derived from an EMBL/GenBank/DDBJ whole genome shotgun (WGS) entry which is preliminary data.</text>
</comment>
<keyword evidence="3" id="KW-1185">Reference proteome</keyword>
<accession>A0A852ZBK7</accession>
<dbReference type="AlphaFoldDB" id="A0A852ZBK7"/>
<dbReference type="InterPro" id="IPR008030">
    <property type="entry name" value="NmrA-like"/>
</dbReference>
<evidence type="ECO:0000313" key="2">
    <source>
        <dbReference type="EMBL" id="NYH89575.1"/>
    </source>
</evidence>
<dbReference type="Proteomes" id="UP000579605">
    <property type="component" value="Unassembled WGS sequence"/>
</dbReference>